<name>A0A348HEW1_9GAMM</name>
<sequence>MNSLHHGHSPSAEFPWLLLCPGKPAQYFQSCAMAEHAARACVEEGLALRESIVIAYALGTLAGNSQEVRMVSHRSQAVVDMLAKREEQRLAGRDPARDPALENGSTAHAAGAYLTAATAWSVPRELRQIVMASAEEWWPWPLDEWKPEGSALGNLCQALALLLAETERLERHRHTWQRLAADIKA</sequence>
<gene>
    <name evidence="1" type="ORF">ZBT109_1403</name>
</gene>
<protein>
    <submittedName>
        <fullName evidence="1">Uncharacterized protein</fullName>
    </submittedName>
</protein>
<reference evidence="1 2" key="1">
    <citation type="submission" date="2018-09" db="EMBL/GenBank/DDBJ databases">
        <title>Zymobacter palmae IAM14233 (=T109) whole genome analysis.</title>
        <authorList>
            <person name="Yanase H."/>
        </authorList>
    </citation>
    <scope>NUCLEOTIDE SEQUENCE [LARGE SCALE GENOMIC DNA]</scope>
    <source>
        <strain evidence="1 2">IAM14233</strain>
    </source>
</reference>
<dbReference type="EMBL" id="AP018933">
    <property type="protein sequence ID" value="BBG30163.1"/>
    <property type="molecule type" value="Genomic_DNA"/>
</dbReference>
<evidence type="ECO:0000313" key="2">
    <source>
        <dbReference type="Proteomes" id="UP000267342"/>
    </source>
</evidence>
<dbReference type="RefSeq" id="WP_197714321.1">
    <property type="nucleotide sequence ID" value="NZ_AP018933.1"/>
</dbReference>
<dbReference type="AlphaFoldDB" id="A0A348HEW1"/>
<dbReference type="Proteomes" id="UP000267342">
    <property type="component" value="Chromosome"/>
</dbReference>
<dbReference type="KEGG" id="zpl:ZBT109_1403"/>
<proteinExistence type="predicted"/>
<keyword evidence="2" id="KW-1185">Reference proteome</keyword>
<evidence type="ECO:0000313" key="1">
    <source>
        <dbReference type="EMBL" id="BBG30163.1"/>
    </source>
</evidence>
<organism evidence="1 2">
    <name type="scientific">Zymobacter palmae</name>
    <dbReference type="NCBI Taxonomy" id="33074"/>
    <lineage>
        <taxon>Bacteria</taxon>
        <taxon>Pseudomonadati</taxon>
        <taxon>Pseudomonadota</taxon>
        <taxon>Gammaproteobacteria</taxon>
        <taxon>Oceanospirillales</taxon>
        <taxon>Halomonadaceae</taxon>
        <taxon>Zymobacter group</taxon>
        <taxon>Zymobacter</taxon>
    </lineage>
</organism>
<accession>A0A348HEW1</accession>